<evidence type="ECO:0000256" key="1">
    <source>
        <dbReference type="SAM" id="MobiDB-lite"/>
    </source>
</evidence>
<dbReference type="EMBL" id="ACQT01000057">
    <property type="protein sequence ID" value="EER60400.1"/>
    <property type="molecule type" value="Genomic_DNA"/>
</dbReference>
<accession>C5T533</accession>
<evidence type="ECO:0000313" key="2">
    <source>
        <dbReference type="EMBL" id="EER60400.1"/>
    </source>
</evidence>
<protein>
    <submittedName>
        <fullName evidence="2">Uncharacterized protein</fullName>
    </submittedName>
</protein>
<proteinExistence type="predicted"/>
<dbReference type="PATRIC" id="fig|573060.9.peg.3094"/>
<evidence type="ECO:0000313" key="3">
    <source>
        <dbReference type="Proteomes" id="UP000003856"/>
    </source>
</evidence>
<gene>
    <name evidence="2" type="ORF">AcdelDRAFT_2013</name>
</gene>
<name>C5T533_ACIDE</name>
<feature type="region of interest" description="Disordered" evidence="1">
    <location>
        <begin position="1"/>
        <end position="48"/>
    </location>
</feature>
<feature type="non-terminal residue" evidence="2">
    <location>
        <position position="48"/>
    </location>
</feature>
<sequence>MSPSQPPVSLGGFVRNATTMKTPVRPTPHPLRDAAAADEGRRGFVRQL</sequence>
<comment type="caution">
    <text evidence="2">The sequence shown here is derived from an EMBL/GenBank/DDBJ whole genome shotgun (WGS) entry which is preliminary data.</text>
</comment>
<dbReference type="Proteomes" id="UP000003856">
    <property type="component" value="Unassembled WGS sequence"/>
</dbReference>
<organism evidence="2 3">
    <name type="scientific">Acidovorax delafieldii 2AN</name>
    <dbReference type="NCBI Taxonomy" id="573060"/>
    <lineage>
        <taxon>Bacteria</taxon>
        <taxon>Pseudomonadati</taxon>
        <taxon>Pseudomonadota</taxon>
        <taxon>Betaproteobacteria</taxon>
        <taxon>Burkholderiales</taxon>
        <taxon>Comamonadaceae</taxon>
        <taxon>Acidovorax</taxon>
    </lineage>
</organism>
<keyword evidence="3" id="KW-1185">Reference proteome</keyword>
<reference evidence="2 3" key="1">
    <citation type="submission" date="2009-05" db="EMBL/GenBank/DDBJ databases">
        <title>The draft genome of Acidovorax delafieldii 2AN.</title>
        <authorList>
            <consortium name="US DOE Joint Genome Institute (JGI-PGF)"/>
            <person name="Lucas S."/>
            <person name="Copeland A."/>
            <person name="Lapidus A."/>
            <person name="Glavina del Rio T."/>
            <person name="Tice H."/>
            <person name="Bruce D."/>
            <person name="Goodwin L."/>
            <person name="Pitluck S."/>
            <person name="Larimer F."/>
            <person name="Land M.L."/>
            <person name="Hauser L."/>
            <person name="Shelobolina E.S."/>
            <person name="Picardal F."/>
            <person name="Roden E."/>
            <person name="Emerson D."/>
        </authorList>
    </citation>
    <scope>NUCLEOTIDE SEQUENCE [LARGE SCALE GENOMIC DNA]</scope>
    <source>
        <strain evidence="2 3">2AN</strain>
    </source>
</reference>
<dbReference type="AlphaFoldDB" id="C5T533"/>